<accession>A0AAD5UMN3</accession>
<dbReference type="EMBL" id="JADGKB010000002">
    <property type="protein sequence ID" value="KAJ3262313.1"/>
    <property type="molecule type" value="Genomic_DNA"/>
</dbReference>
<organism evidence="2 3">
    <name type="scientific">Boothiomyces macroporosus</name>
    <dbReference type="NCBI Taxonomy" id="261099"/>
    <lineage>
        <taxon>Eukaryota</taxon>
        <taxon>Fungi</taxon>
        <taxon>Fungi incertae sedis</taxon>
        <taxon>Chytridiomycota</taxon>
        <taxon>Chytridiomycota incertae sedis</taxon>
        <taxon>Chytridiomycetes</taxon>
        <taxon>Rhizophydiales</taxon>
        <taxon>Terramycetaceae</taxon>
        <taxon>Boothiomyces</taxon>
    </lineage>
</organism>
<dbReference type="Proteomes" id="UP001210925">
    <property type="component" value="Unassembled WGS sequence"/>
</dbReference>
<reference evidence="2" key="1">
    <citation type="submission" date="2020-05" db="EMBL/GenBank/DDBJ databases">
        <title>Phylogenomic resolution of chytrid fungi.</title>
        <authorList>
            <person name="Stajich J.E."/>
            <person name="Amses K."/>
            <person name="Simmons R."/>
            <person name="Seto K."/>
            <person name="Myers J."/>
            <person name="Bonds A."/>
            <person name="Quandt C.A."/>
            <person name="Barry K."/>
            <person name="Liu P."/>
            <person name="Grigoriev I."/>
            <person name="Longcore J.E."/>
            <person name="James T.Y."/>
        </authorList>
    </citation>
    <scope>NUCLEOTIDE SEQUENCE</scope>
    <source>
        <strain evidence="2">PLAUS21</strain>
    </source>
</reference>
<proteinExistence type="predicted"/>
<keyword evidence="3" id="KW-1185">Reference proteome</keyword>
<comment type="caution">
    <text evidence="2">The sequence shown here is derived from an EMBL/GenBank/DDBJ whole genome shotgun (WGS) entry which is preliminary data.</text>
</comment>
<evidence type="ECO:0000256" key="1">
    <source>
        <dbReference type="SAM" id="MobiDB-lite"/>
    </source>
</evidence>
<dbReference type="AlphaFoldDB" id="A0AAD5UMN3"/>
<evidence type="ECO:0000313" key="3">
    <source>
        <dbReference type="Proteomes" id="UP001210925"/>
    </source>
</evidence>
<sequence length="374" mass="43060">MQTERPQKIMLRKVASATPLISKFKIPPIPPPPEKYFTMENCKSKKYPLLQKKQNQVEHLQEKLEIDLTRQFDGLSLPQRKVLTTIIDKGGALRKKARLKPGILEAIDDELYDDYLKEDTEQALESSQSIQNGMIGDLGIMMNDDDENESQSSQDELQYPIEEYPLTPKPDVEDDRFTTPRRKKRLESKKPTLKQIYSQFIDNTKNPNSILTTEDLEQEAIAAMQRVSLDLQNWVLQVLDHSINLDEAVLQQVQELDEKYKDIELTKKKETQIIESDIAGFNVLLNACKPAILETKPLMRLNVVQETFGTGDTIDTVYEKQKKTREIWNETMTKNTDSLKPKSTTAHRFGGIVQQKLDEVRKVNIDQSKERDGL</sequence>
<feature type="region of interest" description="Disordered" evidence="1">
    <location>
        <begin position="161"/>
        <end position="188"/>
    </location>
</feature>
<evidence type="ECO:0000313" key="2">
    <source>
        <dbReference type="EMBL" id="KAJ3262313.1"/>
    </source>
</evidence>
<name>A0AAD5UMN3_9FUNG</name>
<protein>
    <submittedName>
        <fullName evidence="2">Uncharacterized protein</fullName>
    </submittedName>
</protein>
<gene>
    <name evidence="2" type="ORF">HK103_002727</name>
</gene>